<evidence type="ECO:0000256" key="11">
    <source>
        <dbReference type="RuleBase" id="RU000488"/>
    </source>
</evidence>
<dbReference type="InterPro" id="IPR002067">
    <property type="entry name" value="MCP"/>
</dbReference>
<accession>A0A9N9TQ05</accession>
<dbReference type="GO" id="GO:0043490">
    <property type="term" value="P:malate-aspartate shuttle"/>
    <property type="evidence" value="ECO:0007669"/>
    <property type="project" value="TreeGrafter"/>
</dbReference>
<organism evidence="13 14">
    <name type="scientific">Phyllotreta striolata</name>
    <name type="common">Striped flea beetle</name>
    <name type="synonym">Crioceris striolata</name>
    <dbReference type="NCBI Taxonomy" id="444603"/>
    <lineage>
        <taxon>Eukaryota</taxon>
        <taxon>Metazoa</taxon>
        <taxon>Ecdysozoa</taxon>
        <taxon>Arthropoda</taxon>
        <taxon>Hexapoda</taxon>
        <taxon>Insecta</taxon>
        <taxon>Pterygota</taxon>
        <taxon>Neoptera</taxon>
        <taxon>Endopterygota</taxon>
        <taxon>Coleoptera</taxon>
        <taxon>Polyphaga</taxon>
        <taxon>Cucujiformia</taxon>
        <taxon>Chrysomeloidea</taxon>
        <taxon>Chrysomelidae</taxon>
        <taxon>Galerucinae</taxon>
        <taxon>Alticini</taxon>
        <taxon>Phyllotreta</taxon>
    </lineage>
</organism>
<dbReference type="InterPro" id="IPR051028">
    <property type="entry name" value="Mito_Solute_Carrier"/>
</dbReference>
<dbReference type="AlphaFoldDB" id="A0A9N9TQ05"/>
<dbReference type="InterPro" id="IPR023395">
    <property type="entry name" value="MCP_dom_sf"/>
</dbReference>
<dbReference type="Proteomes" id="UP001153712">
    <property type="component" value="Chromosome 3"/>
</dbReference>
<evidence type="ECO:0000313" key="14">
    <source>
        <dbReference type="Proteomes" id="UP001153712"/>
    </source>
</evidence>
<dbReference type="SUPFAM" id="SSF103506">
    <property type="entry name" value="Mitochondrial carrier"/>
    <property type="match status" value="1"/>
</dbReference>
<keyword evidence="7 12" id="KW-1133">Transmembrane helix</keyword>
<dbReference type="PROSITE" id="PS50920">
    <property type="entry name" value="SOLCAR"/>
    <property type="match status" value="3"/>
</dbReference>
<name>A0A9N9TQ05_PHYSR</name>
<feature type="repeat" description="Solcar" evidence="10">
    <location>
        <begin position="9"/>
        <end position="99"/>
    </location>
</feature>
<evidence type="ECO:0000313" key="13">
    <source>
        <dbReference type="EMBL" id="CAG9859985.1"/>
    </source>
</evidence>
<dbReference type="InterPro" id="IPR018108">
    <property type="entry name" value="MCP_transmembrane"/>
</dbReference>
<reference evidence="13" key="1">
    <citation type="submission" date="2022-01" db="EMBL/GenBank/DDBJ databases">
        <authorList>
            <person name="King R."/>
        </authorList>
    </citation>
    <scope>NUCLEOTIDE SEQUENCE</scope>
</reference>
<evidence type="ECO:0000256" key="4">
    <source>
        <dbReference type="ARBA" id="ARBA00022692"/>
    </source>
</evidence>
<evidence type="ECO:0000256" key="7">
    <source>
        <dbReference type="ARBA" id="ARBA00022989"/>
    </source>
</evidence>
<feature type="transmembrane region" description="Helical" evidence="12">
    <location>
        <begin position="15"/>
        <end position="35"/>
    </location>
</feature>
<dbReference type="Gene3D" id="1.50.40.10">
    <property type="entry name" value="Mitochondrial carrier domain"/>
    <property type="match status" value="1"/>
</dbReference>
<keyword evidence="6" id="KW-0999">Mitochondrion inner membrane</keyword>
<dbReference type="PRINTS" id="PR00926">
    <property type="entry name" value="MITOCARRIER"/>
</dbReference>
<evidence type="ECO:0000256" key="3">
    <source>
        <dbReference type="ARBA" id="ARBA00022448"/>
    </source>
</evidence>
<comment type="subcellular location">
    <subcellularLocation>
        <location evidence="1">Mitochondrion inner membrane</location>
        <topology evidence="1">Multi-pass membrane protein</topology>
    </subcellularLocation>
</comment>
<evidence type="ECO:0000256" key="9">
    <source>
        <dbReference type="ARBA" id="ARBA00023136"/>
    </source>
</evidence>
<evidence type="ECO:0000256" key="12">
    <source>
        <dbReference type="SAM" id="Phobius"/>
    </source>
</evidence>
<keyword evidence="9 10" id="KW-0472">Membrane</keyword>
<dbReference type="Pfam" id="PF00153">
    <property type="entry name" value="Mito_carr"/>
    <property type="match status" value="3"/>
</dbReference>
<sequence>MAAEKQKTFSILPKVINGNIAGFVAICCVFPLDLVKTRMQNQVIGPSGERMYKSILDTLVKTYKKDGFFGMYQGAFINIIFMMPEKAVKLSVNDMFRFKLKKEDGSLPLGRQILAATGSSVSAFICCPMELFKIQMQDQGRLGKAKLRTRDVIRNIYRKNGFFGFYQGFIPTWIRDVLFSIIYFTLFFNIYEFCPRTIHGEEKAWCSLACGCAAGGTAAFLLTPVDVIKTRLQTLQKGQGEETYSSVPDAFKRILTKEGWRALYKGGACRVMVIAPLFGITQLVYYLGIAEFLLGIKTNA</sequence>
<gene>
    <name evidence="13" type="ORF">PHYEVI_LOCUS6344</name>
</gene>
<keyword evidence="5" id="KW-0677">Repeat</keyword>
<feature type="repeat" description="Solcar" evidence="10">
    <location>
        <begin position="202"/>
        <end position="292"/>
    </location>
</feature>
<keyword evidence="4 10" id="KW-0812">Transmembrane</keyword>
<dbReference type="GO" id="GO:0005743">
    <property type="term" value="C:mitochondrial inner membrane"/>
    <property type="evidence" value="ECO:0007669"/>
    <property type="project" value="UniProtKB-SubCell"/>
</dbReference>
<dbReference type="PANTHER" id="PTHR45678">
    <property type="entry name" value="MITOCHONDRIAL 2-OXODICARBOXYLATE CARRIER 1-RELATED"/>
    <property type="match status" value="1"/>
</dbReference>
<dbReference type="OrthoDB" id="2382881at2759"/>
<dbReference type="GO" id="GO:0005313">
    <property type="term" value="F:L-glutamate transmembrane transporter activity"/>
    <property type="evidence" value="ECO:0007669"/>
    <property type="project" value="TreeGrafter"/>
</dbReference>
<dbReference type="PANTHER" id="PTHR45678:SF5">
    <property type="entry name" value="AT03939P-RELATED"/>
    <property type="match status" value="1"/>
</dbReference>
<feature type="transmembrane region" description="Helical" evidence="12">
    <location>
        <begin position="271"/>
        <end position="296"/>
    </location>
</feature>
<evidence type="ECO:0000256" key="2">
    <source>
        <dbReference type="ARBA" id="ARBA00006375"/>
    </source>
</evidence>
<dbReference type="GO" id="GO:0015183">
    <property type="term" value="F:L-aspartate transmembrane transporter activity"/>
    <property type="evidence" value="ECO:0007669"/>
    <property type="project" value="TreeGrafter"/>
</dbReference>
<keyword evidence="8" id="KW-0496">Mitochondrion</keyword>
<feature type="repeat" description="Solcar" evidence="10">
    <location>
        <begin position="106"/>
        <end position="193"/>
    </location>
</feature>
<protein>
    <submittedName>
        <fullName evidence="13">Uncharacterized protein</fullName>
    </submittedName>
</protein>
<evidence type="ECO:0000256" key="8">
    <source>
        <dbReference type="ARBA" id="ARBA00023128"/>
    </source>
</evidence>
<keyword evidence="3 11" id="KW-0813">Transport</keyword>
<proteinExistence type="inferred from homology"/>
<evidence type="ECO:0000256" key="1">
    <source>
        <dbReference type="ARBA" id="ARBA00004448"/>
    </source>
</evidence>
<dbReference type="EMBL" id="OU900096">
    <property type="protein sequence ID" value="CAG9859985.1"/>
    <property type="molecule type" value="Genomic_DNA"/>
</dbReference>
<evidence type="ECO:0000256" key="5">
    <source>
        <dbReference type="ARBA" id="ARBA00022737"/>
    </source>
</evidence>
<evidence type="ECO:0000256" key="6">
    <source>
        <dbReference type="ARBA" id="ARBA00022792"/>
    </source>
</evidence>
<comment type="similarity">
    <text evidence="2 11">Belongs to the mitochondrial carrier (TC 2.A.29) family.</text>
</comment>
<evidence type="ECO:0000256" key="10">
    <source>
        <dbReference type="PROSITE-ProRule" id="PRU00282"/>
    </source>
</evidence>
<keyword evidence="14" id="KW-1185">Reference proteome</keyword>